<feature type="active site" description="Proton acceptor" evidence="4">
    <location>
        <position position="101"/>
    </location>
</feature>
<evidence type="ECO:0000259" key="5">
    <source>
        <dbReference type="PROSITE" id="PS50305"/>
    </source>
</evidence>
<keyword evidence="3" id="KW-0520">NAD</keyword>
<dbReference type="InterPro" id="IPR050134">
    <property type="entry name" value="NAD-dep_sirtuin_deacylases"/>
</dbReference>
<dbReference type="NCBIfam" id="NF001753">
    <property type="entry name" value="PRK00481.1-3"/>
    <property type="match status" value="1"/>
</dbReference>
<dbReference type="Gene3D" id="3.30.1600.10">
    <property type="entry name" value="SIR2/SIRT2 'Small Domain"/>
    <property type="match status" value="1"/>
</dbReference>
<evidence type="ECO:0000256" key="1">
    <source>
        <dbReference type="ARBA" id="ARBA00012928"/>
    </source>
</evidence>
<reference evidence="6" key="2">
    <citation type="submission" date="2023-10" db="EMBL/GenBank/DDBJ databases">
        <authorList>
            <person name="Choi B."/>
        </authorList>
    </citation>
    <scope>NUCLEOTIDE SEQUENCE</scope>
    <source>
        <strain evidence="6">UMB0763</strain>
    </source>
</reference>
<dbReference type="Gene3D" id="3.40.50.1220">
    <property type="entry name" value="TPP-binding domain"/>
    <property type="match status" value="1"/>
</dbReference>
<dbReference type="AlphaFoldDB" id="A0AAF1BS55"/>
<proteinExistence type="predicted"/>
<dbReference type="InterPro" id="IPR026590">
    <property type="entry name" value="Ssirtuin_cat_dom"/>
</dbReference>
<dbReference type="KEGG" id="cpyr:CYJ47_11755"/>
<reference evidence="6" key="1">
    <citation type="submission" date="2017-12" db="EMBL/GenBank/DDBJ databases">
        <authorList>
            <person name="Thomas-White K."/>
            <person name="Wolfe A.J."/>
        </authorList>
    </citation>
    <scope>NUCLEOTIDE SEQUENCE</scope>
    <source>
        <strain evidence="6">UMB0763</strain>
    </source>
</reference>
<dbReference type="PROSITE" id="PS50305">
    <property type="entry name" value="SIRTUIN"/>
    <property type="match status" value="1"/>
</dbReference>
<dbReference type="PANTHER" id="PTHR11085:SF10">
    <property type="entry name" value="NAD-DEPENDENT PROTEIN DEACYLASE SIRTUIN-5, MITOCHONDRIAL-RELATED"/>
    <property type="match status" value="1"/>
</dbReference>
<evidence type="ECO:0000256" key="4">
    <source>
        <dbReference type="PROSITE-ProRule" id="PRU00236"/>
    </source>
</evidence>
<dbReference type="EMBL" id="CP136958">
    <property type="protein sequence ID" value="WOT01909.1"/>
    <property type="molecule type" value="Genomic_DNA"/>
</dbReference>
<dbReference type="InterPro" id="IPR003000">
    <property type="entry name" value="Sirtuin"/>
</dbReference>
<evidence type="ECO:0000313" key="7">
    <source>
        <dbReference type="Proteomes" id="UP000234560"/>
    </source>
</evidence>
<feature type="domain" description="Deacetylase sirtuin-type" evidence="5">
    <location>
        <begin position="1"/>
        <end position="231"/>
    </location>
</feature>
<evidence type="ECO:0000313" key="6">
    <source>
        <dbReference type="EMBL" id="WOT01909.1"/>
    </source>
</evidence>
<keyword evidence="2 6" id="KW-0808">Transferase</keyword>
<feature type="binding site" evidence="4">
    <location>
        <position position="112"/>
    </location>
    <ligand>
        <name>Zn(2+)</name>
        <dbReference type="ChEBI" id="CHEBI:29105"/>
    </ligand>
</feature>
<keyword evidence="4" id="KW-0479">Metal-binding</keyword>
<accession>A0AAF1BS55</accession>
<dbReference type="Proteomes" id="UP000234560">
    <property type="component" value="Chromosome"/>
</dbReference>
<keyword evidence="4" id="KW-0862">Zinc</keyword>
<dbReference type="Pfam" id="PF02146">
    <property type="entry name" value="SIR2"/>
    <property type="match status" value="1"/>
</dbReference>
<feature type="binding site" evidence="4">
    <location>
        <position position="138"/>
    </location>
    <ligand>
        <name>Zn(2+)</name>
        <dbReference type="ChEBI" id="CHEBI:29105"/>
    </ligand>
</feature>
<sequence>MGNIVFFTGAGMSADSGLETYRDKETGLWENVDPNALASIDSWAKDPEPMFAHYTWRSIVSNSVEPNAGHQAIGAAHLPVITQNIDNLHERGGSEEVVHLHGSLFKWKCTICGRPYKYTLPEWTEPRERLAPPECPLCHNRIRPEVTWFGEALPEQAWNRAVELLQDCDTLVIVGTSGTVQPAASLPLVALDNGARLYEVSPQPTTLTPLVHEYISATAATGVPALLEKLL</sequence>
<dbReference type="SUPFAM" id="SSF52467">
    <property type="entry name" value="DHS-like NAD/FAD-binding domain"/>
    <property type="match status" value="1"/>
</dbReference>
<feature type="binding site" evidence="4">
    <location>
        <position position="135"/>
    </location>
    <ligand>
        <name>Zn(2+)</name>
        <dbReference type="ChEBI" id="CHEBI:29105"/>
    </ligand>
</feature>
<dbReference type="EC" id="2.3.1.286" evidence="1"/>
<dbReference type="InterPro" id="IPR029035">
    <property type="entry name" value="DHS-like_NAD/FAD-binding_dom"/>
</dbReference>
<dbReference type="PANTHER" id="PTHR11085">
    <property type="entry name" value="NAD-DEPENDENT PROTEIN DEACYLASE SIRTUIN-5, MITOCHONDRIAL-RELATED"/>
    <property type="match status" value="1"/>
</dbReference>
<organism evidence="6 7">
    <name type="scientific">Corynebacterium pyruviciproducens</name>
    <dbReference type="NCBI Taxonomy" id="598660"/>
    <lineage>
        <taxon>Bacteria</taxon>
        <taxon>Bacillati</taxon>
        <taxon>Actinomycetota</taxon>
        <taxon>Actinomycetes</taxon>
        <taxon>Mycobacteriales</taxon>
        <taxon>Corynebacteriaceae</taxon>
        <taxon>Corynebacterium</taxon>
    </lineage>
</organism>
<dbReference type="GO" id="GO:0046872">
    <property type="term" value="F:metal ion binding"/>
    <property type="evidence" value="ECO:0007669"/>
    <property type="project" value="UniProtKB-KW"/>
</dbReference>
<evidence type="ECO:0000256" key="3">
    <source>
        <dbReference type="ARBA" id="ARBA00023027"/>
    </source>
</evidence>
<gene>
    <name evidence="6" type="ORF">CYJ47_11755</name>
</gene>
<keyword evidence="6" id="KW-0012">Acyltransferase</keyword>
<protein>
    <recommendedName>
        <fullName evidence="1">protein acetyllysine N-acetyltransferase</fullName>
        <ecNumber evidence="1">2.3.1.286</ecNumber>
    </recommendedName>
</protein>
<dbReference type="GO" id="GO:0017136">
    <property type="term" value="F:histone deacetylase activity, NAD-dependent"/>
    <property type="evidence" value="ECO:0007669"/>
    <property type="project" value="TreeGrafter"/>
</dbReference>
<dbReference type="GO" id="GO:0070403">
    <property type="term" value="F:NAD+ binding"/>
    <property type="evidence" value="ECO:0007669"/>
    <property type="project" value="InterPro"/>
</dbReference>
<name>A0AAF1BS55_9CORY</name>
<dbReference type="InterPro" id="IPR026591">
    <property type="entry name" value="Sirtuin_cat_small_dom_sf"/>
</dbReference>
<evidence type="ECO:0000256" key="2">
    <source>
        <dbReference type="ARBA" id="ARBA00022679"/>
    </source>
</evidence>
<feature type="binding site" evidence="4">
    <location>
        <position position="109"/>
    </location>
    <ligand>
        <name>Zn(2+)</name>
        <dbReference type="ChEBI" id="CHEBI:29105"/>
    </ligand>
</feature>